<dbReference type="RefSeq" id="WP_339960139.1">
    <property type="nucleotide sequence ID" value="NZ_JAWMWH010000001.1"/>
</dbReference>
<dbReference type="InterPro" id="IPR029039">
    <property type="entry name" value="Flavoprotein-like_sf"/>
</dbReference>
<accession>A0ABU8SKN5</accession>
<name>A0ABU8SKN5_9LACO</name>
<comment type="caution">
    <text evidence="3">The sequence shown here is derived from an EMBL/GenBank/DDBJ whole genome shotgun (WGS) entry which is preliminary data.</text>
</comment>
<feature type="domain" description="Flavodoxin-like fold" evidence="2">
    <location>
        <begin position="1"/>
        <end position="172"/>
    </location>
</feature>
<proteinExistence type="predicted"/>
<dbReference type="EC" id="1.-.-.-" evidence="3"/>
<sequence length="177" mass="19850">MKTLILLFHPNLEGSRVNQAFRAAVENQHDDNITIRDEYALYPDGNIDVTAEQKAVESANRIIFQFPFYWYSAPSLLKKWEDVVLLYGWAYGSTGNALHGKQLGVAVSAGAPVENYRPDGSVNYTIKALLAPFKATSNMIGTKFINPFITPGVMQNLDEDQLARRAQEYVEYVTKGE</sequence>
<dbReference type="PANTHER" id="PTHR47307:SF1">
    <property type="entry name" value="GLUTATHIONE-REGULATED POTASSIUM-EFFLUX SYSTEM ANCILLARY PROTEIN KEFG"/>
    <property type="match status" value="1"/>
</dbReference>
<evidence type="ECO:0000313" key="3">
    <source>
        <dbReference type="EMBL" id="MEJ6400329.1"/>
    </source>
</evidence>
<evidence type="ECO:0000256" key="1">
    <source>
        <dbReference type="ARBA" id="ARBA00023002"/>
    </source>
</evidence>
<organism evidence="3 4">
    <name type="scientific">Nicoliella lavandulae</name>
    <dbReference type="NCBI Taxonomy" id="3082954"/>
    <lineage>
        <taxon>Bacteria</taxon>
        <taxon>Bacillati</taxon>
        <taxon>Bacillota</taxon>
        <taxon>Bacilli</taxon>
        <taxon>Lactobacillales</taxon>
        <taxon>Lactobacillaceae</taxon>
        <taxon>Nicoliella</taxon>
    </lineage>
</organism>
<evidence type="ECO:0000313" key="4">
    <source>
        <dbReference type="Proteomes" id="UP001370590"/>
    </source>
</evidence>
<dbReference type="PANTHER" id="PTHR47307">
    <property type="entry name" value="GLUTATHIONE-REGULATED POTASSIUM-EFFLUX SYSTEM ANCILLARY PROTEIN KEFG"/>
    <property type="match status" value="1"/>
</dbReference>
<gene>
    <name evidence="3" type="ORF">R4146_03970</name>
</gene>
<reference evidence="3 4" key="1">
    <citation type="submission" date="2023-10" db="EMBL/GenBank/DDBJ databases">
        <title>Nicoliella lavandulae sp. nov. isolated from Lavandula angustifolia flowers.</title>
        <authorList>
            <person name="Alcantara C."/>
            <person name="Zuniga M."/>
            <person name="Landete J.M."/>
            <person name="Monedero V."/>
        </authorList>
    </citation>
    <scope>NUCLEOTIDE SEQUENCE [LARGE SCALE GENOMIC DNA]</scope>
    <source>
        <strain evidence="3 4">Es01</strain>
    </source>
</reference>
<dbReference type="Proteomes" id="UP001370590">
    <property type="component" value="Unassembled WGS sequence"/>
</dbReference>
<dbReference type="InterPro" id="IPR003680">
    <property type="entry name" value="Flavodoxin_fold"/>
</dbReference>
<dbReference type="Pfam" id="PF02525">
    <property type="entry name" value="Flavodoxin_2"/>
    <property type="match status" value="1"/>
</dbReference>
<dbReference type="Gene3D" id="3.40.50.360">
    <property type="match status" value="1"/>
</dbReference>
<dbReference type="GO" id="GO:0016491">
    <property type="term" value="F:oxidoreductase activity"/>
    <property type="evidence" value="ECO:0007669"/>
    <property type="project" value="UniProtKB-KW"/>
</dbReference>
<keyword evidence="4" id="KW-1185">Reference proteome</keyword>
<dbReference type="InterPro" id="IPR046980">
    <property type="entry name" value="KefG/KefF"/>
</dbReference>
<evidence type="ECO:0000259" key="2">
    <source>
        <dbReference type="Pfam" id="PF02525"/>
    </source>
</evidence>
<protein>
    <submittedName>
        <fullName evidence="3">NAD(P)H-dependent oxidoreductase</fullName>
        <ecNumber evidence="3">1.-.-.-</ecNumber>
    </submittedName>
</protein>
<dbReference type="SUPFAM" id="SSF52218">
    <property type="entry name" value="Flavoproteins"/>
    <property type="match status" value="1"/>
</dbReference>
<dbReference type="EMBL" id="JAWMWH010000001">
    <property type="protein sequence ID" value="MEJ6400329.1"/>
    <property type="molecule type" value="Genomic_DNA"/>
</dbReference>
<keyword evidence="1 3" id="KW-0560">Oxidoreductase</keyword>